<comment type="caution">
    <text evidence="1">The sequence shown here is derived from an EMBL/GenBank/DDBJ whole genome shotgun (WGS) entry which is preliminary data.</text>
</comment>
<dbReference type="EMBL" id="VSFF01000008">
    <property type="protein sequence ID" value="TYC13096.1"/>
    <property type="molecule type" value="Genomic_DNA"/>
</dbReference>
<organism evidence="1 2">
    <name type="scientific">Actinomadura syzygii</name>
    <dbReference type="NCBI Taxonomy" id="1427538"/>
    <lineage>
        <taxon>Bacteria</taxon>
        <taxon>Bacillati</taxon>
        <taxon>Actinomycetota</taxon>
        <taxon>Actinomycetes</taxon>
        <taxon>Streptosporangiales</taxon>
        <taxon>Thermomonosporaceae</taxon>
        <taxon>Actinomadura</taxon>
    </lineage>
</organism>
<dbReference type="RefSeq" id="WP_148351792.1">
    <property type="nucleotide sequence ID" value="NZ_VSFF01000008.1"/>
</dbReference>
<sequence>MTISEKVTRLREENPGWRIDHVEGRPVPWLAVRESRQGWIGGHSAVEAKLPGYLGRLMAQAIDLAALASGKEAFPYVERMEHLTSLRKWFPEWAFEACNTQPVWHGQRSYADYADYADYAERAAAITEVRGNDPKELALLLLRLPRVEAGVGEGREGER</sequence>
<gene>
    <name evidence="1" type="ORF">FXF65_21550</name>
</gene>
<dbReference type="Proteomes" id="UP000322634">
    <property type="component" value="Unassembled WGS sequence"/>
</dbReference>
<reference evidence="1 2" key="1">
    <citation type="submission" date="2019-08" db="EMBL/GenBank/DDBJ databases">
        <title>Actinomadura sp. nov. CYP1-5 isolated from mountain soil.</title>
        <authorList>
            <person name="Songsumanus A."/>
            <person name="Kuncharoen N."/>
            <person name="Kudo T."/>
            <person name="Yuki M."/>
            <person name="Igarashi Y."/>
            <person name="Tanasupawat S."/>
        </authorList>
    </citation>
    <scope>NUCLEOTIDE SEQUENCE [LARGE SCALE GENOMIC DNA]</scope>
    <source>
        <strain evidence="1 2">GKU157</strain>
    </source>
</reference>
<accession>A0A5D0U605</accession>
<dbReference type="OrthoDB" id="3476593at2"/>
<dbReference type="AlphaFoldDB" id="A0A5D0U605"/>
<evidence type="ECO:0000313" key="1">
    <source>
        <dbReference type="EMBL" id="TYC13096.1"/>
    </source>
</evidence>
<evidence type="ECO:0000313" key="2">
    <source>
        <dbReference type="Proteomes" id="UP000322634"/>
    </source>
</evidence>
<name>A0A5D0U605_9ACTN</name>
<proteinExistence type="predicted"/>
<keyword evidence="2" id="KW-1185">Reference proteome</keyword>
<protein>
    <submittedName>
        <fullName evidence="1">Uncharacterized protein</fullName>
    </submittedName>
</protein>